<evidence type="ECO:0000313" key="1">
    <source>
        <dbReference type="EMBL" id="EGV28403.1"/>
    </source>
</evidence>
<comment type="caution">
    <text evidence="1">The sequence shown here is derived from an EMBL/GenBank/DDBJ whole genome shotgun (WGS) entry which is preliminary data.</text>
</comment>
<keyword evidence="2" id="KW-1185">Reference proteome</keyword>
<proteinExistence type="predicted"/>
<dbReference type="AlphaFoldDB" id="G1WF87"/>
<reference evidence="1 2" key="1">
    <citation type="submission" date="2011-07" db="EMBL/GenBank/DDBJ databases">
        <title>The Genome Sequence of Prevotella oulorum F0390.</title>
        <authorList>
            <consortium name="The Broad Institute Genome Sequencing Platform"/>
            <consortium name="The Broad Institute Genome Sequencing Center for Infectious Disease"/>
            <person name="Earl A."/>
            <person name="Ward D."/>
            <person name="Feldgarden M."/>
            <person name="Gevers D."/>
            <person name="Izard J."/>
            <person name="Ganesan A."/>
            <person name="Baranova O.V."/>
            <person name="Blanton J.M."/>
            <person name="Tanner A.C."/>
            <person name="Dewhirst F.E."/>
            <person name="Young S.K."/>
            <person name="Zeng Q."/>
            <person name="Gargeya S."/>
            <person name="Fitzgerald M."/>
            <person name="Haas B."/>
            <person name="Abouelleil A."/>
            <person name="Alvarado L."/>
            <person name="Arachchi H.M."/>
            <person name="Berlin A."/>
            <person name="Brown A."/>
            <person name="Chapman S.B."/>
            <person name="Chen Z."/>
            <person name="Dunbar C."/>
            <person name="Freedman E."/>
            <person name="Gearin G."/>
            <person name="Gellesch M."/>
            <person name="Goldberg J."/>
            <person name="Griggs A."/>
            <person name="Gujja S."/>
            <person name="Heiman D."/>
            <person name="Howarth C."/>
            <person name="Larson L."/>
            <person name="Lui A."/>
            <person name="MacDonald P.J.P."/>
            <person name="Mehta T."/>
            <person name="Montmayeur A."/>
            <person name="Murphy C."/>
            <person name="Neiman D."/>
            <person name="Pearson M."/>
            <person name="Priest M."/>
            <person name="Roberts A."/>
            <person name="Saif S."/>
            <person name="Shea T."/>
            <person name="Shenoy N."/>
            <person name="Sisk P."/>
            <person name="Stolte C."/>
            <person name="Sykes S."/>
            <person name="Wortman J."/>
            <person name="Nusbaum C."/>
            <person name="Birren B."/>
        </authorList>
    </citation>
    <scope>NUCLEOTIDE SEQUENCE [LARGE SCALE GENOMIC DNA]</scope>
    <source>
        <strain evidence="1 2">F0390</strain>
    </source>
</reference>
<protein>
    <submittedName>
        <fullName evidence="1">Uncharacterized protein</fullName>
    </submittedName>
</protein>
<feature type="non-terminal residue" evidence="1">
    <location>
        <position position="36"/>
    </location>
</feature>
<dbReference type="Proteomes" id="UP000005141">
    <property type="component" value="Unassembled WGS sequence"/>
</dbReference>
<name>G1WF87_9BACT</name>
<dbReference type="EMBL" id="ADGI01000079">
    <property type="protein sequence ID" value="EGV28403.1"/>
    <property type="molecule type" value="Genomic_DNA"/>
</dbReference>
<accession>G1WF87</accession>
<gene>
    <name evidence="1" type="ORF">HMPREF9431_02488</name>
</gene>
<dbReference type="HOGENOM" id="CLU_3361395_0_0_10"/>
<sequence>MPITHHCFYHSSTLRNIPKSVKIISVGFVFDKLAIE</sequence>
<evidence type="ECO:0000313" key="2">
    <source>
        <dbReference type="Proteomes" id="UP000005141"/>
    </source>
</evidence>
<organism evidence="1 2">
    <name type="scientific">Segatella oulorum F0390</name>
    <dbReference type="NCBI Taxonomy" id="702438"/>
    <lineage>
        <taxon>Bacteria</taxon>
        <taxon>Pseudomonadati</taxon>
        <taxon>Bacteroidota</taxon>
        <taxon>Bacteroidia</taxon>
        <taxon>Bacteroidales</taxon>
        <taxon>Prevotellaceae</taxon>
        <taxon>Segatella</taxon>
    </lineage>
</organism>